<dbReference type="EMBL" id="CAKOAT010352931">
    <property type="protein sequence ID" value="CAH8363144.1"/>
    <property type="molecule type" value="Genomic_DNA"/>
</dbReference>
<feature type="domain" description="F-box" evidence="1">
    <location>
        <begin position="12"/>
        <end position="65"/>
    </location>
</feature>
<dbReference type="SMART" id="SM00256">
    <property type="entry name" value="FBOX"/>
    <property type="match status" value="1"/>
</dbReference>
<dbReference type="AlphaFoldDB" id="A0ABC8L370"/>
<dbReference type="InterPro" id="IPR006566">
    <property type="entry name" value="FBD"/>
</dbReference>
<dbReference type="InterPro" id="IPR055294">
    <property type="entry name" value="FBL60-like"/>
</dbReference>
<dbReference type="PANTHER" id="PTHR31293">
    <property type="entry name" value="RNI-LIKE SUPERFAMILY PROTEIN"/>
    <property type="match status" value="1"/>
</dbReference>
<proteinExistence type="predicted"/>
<dbReference type="InterPro" id="IPR001810">
    <property type="entry name" value="F-box_dom"/>
</dbReference>
<dbReference type="PROSITE" id="PS50181">
    <property type="entry name" value="FBOX"/>
    <property type="match status" value="1"/>
</dbReference>
<dbReference type="InterPro" id="IPR036047">
    <property type="entry name" value="F-box-like_dom_sf"/>
</dbReference>
<dbReference type="Pfam" id="PF08387">
    <property type="entry name" value="FBD"/>
    <property type="match status" value="1"/>
</dbReference>
<dbReference type="SUPFAM" id="SSF81383">
    <property type="entry name" value="F-box domain"/>
    <property type="match status" value="1"/>
</dbReference>
<protein>
    <recommendedName>
        <fullName evidence="1">F-box domain-containing protein</fullName>
    </recommendedName>
</protein>
<dbReference type="PANTHER" id="PTHR31293:SF12">
    <property type="entry name" value="RNI-LIKE SUPERFAMILY PROTEIN"/>
    <property type="match status" value="1"/>
</dbReference>
<accession>A0ABC8L370</accession>
<gene>
    <name evidence="2" type="ORF">ERUC_LOCUS28900</name>
</gene>
<dbReference type="Proteomes" id="UP001642260">
    <property type="component" value="Unassembled WGS sequence"/>
</dbReference>
<dbReference type="InterPro" id="IPR053781">
    <property type="entry name" value="F-box_AtFBL13-like"/>
</dbReference>
<evidence type="ECO:0000313" key="3">
    <source>
        <dbReference type="Proteomes" id="UP001642260"/>
    </source>
</evidence>
<evidence type="ECO:0000259" key="1">
    <source>
        <dbReference type="PROSITE" id="PS50181"/>
    </source>
</evidence>
<evidence type="ECO:0000313" key="2">
    <source>
        <dbReference type="EMBL" id="CAH8363144.1"/>
    </source>
</evidence>
<sequence length="279" mass="31792">MVVIESLTKSEEDMISELPDALICEILCRISTKDVVKTSVLSKRWKNIWQQIPILDLDSEQFETLSGFLSFANSVFDLQRGLVIRKLSLYMSRWGHDDYNSFLNQWTHDDSPTMRNIQHLDIRSNALSRITCLRANVNKHKKFKIINSGFSAKADISFCGLCDHGLIHDVLTDVLWVRELVISSNTWKELLVGVACTKVVVSTVPSCLVSSLKFVEFRRPITGYETEMKLVKYFLKNSTILKKLTLRVSNCRMIKGKDAILGEIFATPKVSIDCEILVL</sequence>
<dbReference type="Pfam" id="PF00646">
    <property type="entry name" value="F-box"/>
    <property type="match status" value="1"/>
</dbReference>
<dbReference type="Gene3D" id="1.20.1280.50">
    <property type="match status" value="1"/>
</dbReference>
<dbReference type="CDD" id="cd22160">
    <property type="entry name" value="F-box_AtFBL13-like"/>
    <property type="match status" value="1"/>
</dbReference>
<dbReference type="SMART" id="SM00579">
    <property type="entry name" value="FBD"/>
    <property type="match status" value="1"/>
</dbReference>
<comment type="caution">
    <text evidence="2">The sequence shown here is derived from an EMBL/GenBank/DDBJ whole genome shotgun (WGS) entry which is preliminary data.</text>
</comment>
<name>A0ABC8L370_ERUVS</name>
<organism evidence="2 3">
    <name type="scientific">Eruca vesicaria subsp. sativa</name>
    <name type="common">Garden rocket</name>
    <name type="synonym">Eruca sativa</name>
    <dbReference type="NCBI Taxonomy" id="29727"/>
    <lineage>
        <taxon>Eukaryota</taxon>
        <taxon>Viridiplantae</taxon>
        <taxon>Streptophyta</taxon>
        <taxon>Embryophyta</taxon>
        <taxon>Tracheophyta</taxon>
        <taxon>Spermatophyta</taxon>
        <taxon>Magnoliopsida</taxon>
        <taxon>eudicotyledons</taxon>
        <taxon>Gunneridae</taxon>
        <taxon>Pentapetalae</taxon>
        <taxon>rosids</taxon>
        <taxon>malvids</taxon>
        <taxon>Brassicales</taxon>
        <taxon>Brassicaceae</taxon>
        <taxon>Brassiceae</taxon>
        <taxon>Eruca</taxon>
    </lineage>
</organism>
<keyword evidence="3" id="KW-1185">Reference proteome</keyword>
<reference evidence="2 3" key="1">
    <citation type="submission" date="2022-03" db="EMBL/GenBank/DDBJ databases">
        <authorList>
            <person name="Macdonald S."/>
            <person name="Ahmed S."/>
            <person name="Newling K."/>
        </authorList>
    </citation>
    <scope>NUCLEOTIDE SEQUENCE [LARGE SCALE GENOMIC DNA]</scope>
</reference>